<dbReference type="SUPFAM" id="SSF53850">
    <property type="entry name" value="Periplasmic binding protein-like II"/>
    <property type="match status" value="1"/>
</dbReference>
<dbReference type="Proteomes" id="UP000095651">
    <property type="component" value="Unassembled WGS sequence"/>
</dbReference>
<feature type="compositionally biased region" description="Polar residues" evidence="1">
    <location>
        <begin position="32"/>
        <end position="46"/>
    </location>
</feature>
<dbReference type="Gene3D" id="3.40.190.10">
    <property type="entry name" value="Periplasmic binding protein-like II"/>
    <property type="match status" value="2"/>
</dbReference>
<reference evidence="3 4" key="1">
    <citation type="submission" date="2015-09" db="EMBL/GenBank/DDBJ databases">
        <authorList>
            <consortium name="Pathogen Informatics"/>
        </authorList>
    </citation>
    <scope>NUCLEOTIDE SEQUENCE [LARGE SCALE GENOMIC DNA]</scope>
    <source>
        <strain evidence="3 4">2789STDY5608850</strain>
    </source>
</reference>
<protein>
    <submittedName>
        <fullName evidence="3">ABC-type sugar transport system, periplasmic component</fullName>
    </submittedName>
</protein>
<sequence>MRKKLICMALTTAALSAAILAGCGKQGEKTENTAPSGTVQSDNLPVNENGEPDPLGIYQEPVKLKIAQVVNPSDTFPEGQSATKNAFFDYFKENLNIDVEVLWQSGSGDDYNEKLNLAISSGELPDIISVNAAQLEMLIKAEMIEDLTPYYEKYAGETMKNAINSTGGKSLEAVTYDDKIMALPNVKSFKDGYDLLWIRQDWLDKLNLEAPKNIEELRSVAKAFIENNMGGANTVGLLGPSSSNLLYANFQQSSGTMCGLDGIFQGCGALPGYWVKDNEGEVVYGSLTPETKEALSVLAEMYREGTLDQELGMRKDADEAWKSGQAGMFFGPWWVGYNLADALAVDPGAEWLAYPYPLTDEGRWAPHMPNPSDSFYVVRKGYEHPEIIFMINNQLLVPEVGNKLDGMGILSGYIPGRLVINTAKPAESDAQILFKYLETGTVPEYDVSEHTKMEIDINTVKDFKLEPYDDLGIETWNVSKDGNFGRIYSTLVGVGAIDKGYEIGCDEGYSLLYGQTESMQKKWSNLKKIEDETFLKIILGTIPVDEFDTFAEEWHAQGGTEITGEVAEAANK</sequence>
<dbReference type="PANTHER" id="PTHR43649:SF12">
    <property type="entry name" value="DIACETYLCHITOBIOSE BINDING PROTEIN DASA"/>
    <property type="match status" value="1"/>
</dbReference>
<keyword evidence="3" id="KW-0762">Sugar transport</keyword>
<accession>A0A174EZX5</accession>
<dbReference type="RefSeq" id="WP_055655874.1">
    <property type="nucleotide sequence ID" value="NZ_CABIXC010000006.1"/>
</dbReference>
<proteinExistence type="predicted"/>
<gene>
    <name evidence="3" type="primary">lipO_4</name>
    <name evidence="3" type="ORF">ERS852407_02742</name>
</gene>
<dbReference type="AlphaFoldDB" id="A0A174EZX5"/>
<dbReference type="InterPro" id="IPR006059">
    <property type="entry name" value="SBP"/>
</dbReference>
<feature type="region of interest" description="Disordered" evidence="1">
    <location>
        <begin position="27"/>
        <end position="50"/>
    </location>
</feature>
<keyword evidence="2" id="KW-0732">Signal</keyword>
<organism evidence="3 4">
    <name type="scientific">Hungatella hathewayi</name>
    <dbReference type="NCBI Taxonomy" id="154046"/>
    <lineage>
        <taxon>Bacteria</taxon>
        <taxon>Bacillati</taxon>
        <taxon>Bacillota</taxon>
        <taxon>Clostridia</taxon>
        <taxon>Lachnospirales</taxon>
        <taxon>Lachnospiraceae</taxon>
        <taxon>Hungatella</taxon>
    </lineage>
</organism>
<name>A0A174EZX5_9FIRM</name>
<dbReference type="PANTHER" id="PTHR43649">
    <property type="entry name" value="ARABINOSE-BINDING PROTEIN-RELATED"/>
    <property type="match status" value="1"/>
</dbReference>
<feature type="signal peptide" evidence="2">
    <location>
        <begin position="1"/>
        <end position="21"/>
    </location>
</feature>
<evidence type="ECO:0000313" key="4">
    <source>
        <dbReference type="Proteomes" id="UP000095651"/>
    </source>
</evidence>
<dbReference type="EMBL" id="CYZE01000006">
    <property type="protein sequence ID" value="CUO41505.1"/>
    <property type="molecule type" value="Genomic_DNA"/>
</dbReference>
<feature type="chain" id="PRO_5038857732" evidence="2">
    <location>
        <begin position="22"/>
        <end position="572"/>
    </location>
</feature>
<evidence type="ECO:0000256" key="2">
    <source>
        <dbReference type="SAM" id="SignalP"/>
    </source>
</evidence>
<dbReference type="PROSITE" id="PS51257">
    <property type="entry name" value="PROKAR_LIPOPROTEIN"/>
    <property type="match status" value="1"/>
</dbReference>
<dbReference type="InterPro" id="IPR050490">
    <property type="entry name" value="Bact_solute-bd_prot1"/>
</dbReference>
<keyword evidence="3" id="KW-0813">Transport</keyword>
<dbReference type="Pfam" id="PF01547">
    <property type="entry name" value="SBP_bac_1"/>
    <property type="match status" value="1"/>
</dbReference>
<evidence type="ECO:0000313" key="3">
    <source>
        <dbReference type="EMBL" id="CUO41505.1"/>
    </source>
</evidence>
<evidence type="ECO:0000256" key="1">
    <source>
        <dbReference type="SAM" id="MobiDB-lite"/>
    </source>
</evidence>